<dbReference type="Pfam" id="PF00497">
    <property type="entry name" value="SBP_bac_3"/>
    <property type="match status" value="1"/>
</dbReference>
<evidence type="ECO:0000256" key="1">
    <source>
        <dbReference type="ARBA" id="ARBA00022729"/>
    </source>
</evidence>
<accession>A0A1I4YLS4</accession>
<dbReference type="Proteomes" id="UP000242869">
    <property type="component" value="Unassembled WGS sequence"/>
</dbReference>
<evidence type="ECO:0000259" key="2">
    <source>
        <dbReference type="Pfam" id="PF00497"/>
    </source>
</evidence>
<sequence length="254" mass="27941">MRLTQVIAGALFFVLAGLVSAQPLLVRTIAQEGYRGKFNGENPVKPGICLEIIRAIERIDPQLKFIGLERKGSMARIETDLEAGEIDVAWGLMKNERRMATFILSDTILYPSAQVLVVRADDPVVVNNWDDVRKLGRDGIVITAAKAAQPEYLKSLGGLIIDDNSNSSVANLRKLIAGRGRFVYGTDFNMVEDIAALGIQDQVKFLPIRFQVGGMHAAFSRKASPAIVKRINAALKKLDTSGELKRIRAHYLPV</sequence>
<name>A0A1I4YLS4_9NEIS</name>
<dbReference type="SUPFAM" id="SSF53850">
    <property type="entry name" value="Periplasmic binding protein-like II"/>
    <property type="match status" value="1"/>
</dbReference>
<keyword evidence="1" id="KW-0732">Signal</keyword>
<dbReference type="EMBL" id="FOVE01000008">
    <property type="protein sequence ID" value="SFN38733.1"/>
    <property type="molecule type" value="Genomic_DNA"/>
</dbReference>
<organism evidence="3 4">
    <name type="scientific">Formivibrio citricus</name>
    <dbReference type="NCBI Taxonomy" id="83765"/>
    <lineage>
        <taxon>Bacteria</taxon>
        <taxon>Pseudomonadati</taxon>
        <taxon>Pseudomonadota</taxon>
        <taxon>Betaproteobacteria</taxon>
        <taxon>Neisseriales</taxon>
        <taxon>Chitinibacteraceae</taxon>
        <taxon>Formivibrio</taxon>
    </lineage>
</organism>
<protein>
    <submittedName>
        <fullName evidence="3">Glutamate/aspartate transport system substrate-binding protein</fullName>
    </submittedName>
</protein>
<dbReference type="STRING" id="83765.SAMN05660284_01365"/>
<keyword evidence="4" id="KW-1185">Reference proteome</keyword>
<evidence type="ECO:0000313" key="3">
    <source>
        <dbReference type="EMBL" id="SFN38733.1"/>
    </source>
</evidence>
<dbReference type="InterPro" id="IPR001638">
    <property type="entry name" value="Solute-binding_3/MltF_N"/>
</dbReference>
<dbReference type="OrthoDB" id="9133137at2"/>
<dbReference type="AlphaFoldDB" id="A0A1I4YLS4"/>
<feature type="domain" description="Solute-binding protein family 3/N-terminal" evidence="2">
    <location>
        <begin position="72"/>
        <end position="252"/>
    </location>
</feature>
<reference evidence="4" key="1">
    <citation type="submission" date="2016-10" db="EMBL/GenBank/DDBJ databases">
        <authorList>
            <person name="Varghese N."/>
            <person name="Submissions S."/>
        </authorList>
    </citation>
    <scope>NUCLEOTIDE SEQUENCE [LARGE SCALE GENOMIC DNA]</scope>
    <source>
        <strain evidence="4">DSM 6150</strain>
    </source>
</reference>
<dbReference type="Gene3D" id="3.40.190.10">
    <property type="entry name" value="Periplasmic binding protein-like II"/>
    <property type="match status" value="2"/>
</dbReference>
<dbReference type="PANTHER" id="PTHR35936:SF6">
    <property type="entry name" value="AMINO ACID ABC TRANSPORTER SUBSTRATE-BINDING PAAT FAMILY PROTEIN"/>
    <property type="match status" value="1"/>
</dbReference>
<dbReference type="PANTHER" id="PTHR35936">
    <property type="entry name" value="MEMBRANE-BOUND LYTIC MUREIN TRANSGLYCOSYLASE F"/>
    <property type="match status" value="1"/>
</dbReference>
<gene>
    <name evidence="3" type="ORF">SAMN05660284_01365</name>
</gene>
<dbReference type="RefSeq" id="WP_091193244.1">
    <property type="nucleotide sequence ID" value="NZ_FOVE01000008.1"/>
</dbReference>
<evidence type="ECO:0000313" key="4">
    <source>
        <dbReference type="Proteomes" id="UP000242869"/>
    </source>
</evidence>
<proteinExistence type="predicted"/>